<evidence type="ECO:0000256" key="3">
    <source>
        <dbReference type="RuleBase" id="RU003560"/>
    </source>
</evidence>
<dbReference type="PANTHER" id="PTHR43713">
    <property type="entry name" value="GLUTAMATE-1-SEMIALDEHYDE 2,1-AMINOMUTASE"/>
    <property type="match status" value="1"/>
</dbReference>
<evidence type="ECO:0000313" key="5">
    <source>
        <dbReference type="Proteomes" id="UP000295727"/>
    </source>
</evidence>
<dbReference type="RefSeq" id="WP_134751065.1">
    <property type="nucleotide sequence ID" value="NZ_CP038149.1"/>
</dbReference>
<dbReference type="NCBIfam" id="NF005453">
    <property type="entry name" value="PRK07046.1"/>
    <property type="match status" value="1"/>
</dbReference>
<keyword evidence="4" id="KW-0032">Aminotransferase</keyword>
<dbReference type="OrthoDB" id="3398487at2"/>
<comment type="cofactor">
    <cofactor evidence="1">
        <name>pyridoxal 5'-phosphate</name>
        <dbReference type="ChEBI" id="CHEBI:597326"/>
    </cofactor>
</comment>
<dbReference type="PANTHER" id="PTHR43713:SF3">
    <property type="entry name" value="GLUTAMATE-1-SEMIALDEHYDE 2,1-AMINOMUTASE 1, CHLOROPLASTIC-RELATED"/>
    <property type="match status" value="1"/>
</dbReference>
<dbReference type="GO" id="GO:0030170">
    <property type="term" value="F:pyridoxal phosphate binding"/>
    <property type="evidence" value="ECO:0007669"/>
    <property type="project" value="InterPro"/>
</dbReference>
<protein>
    <submittedName>
        <fullName evidence="4">Aspartate aminotransferase family protein</fullName>
    </submittedName>
</protein>
<proteinExistence type="inferred from homology"/>
<dbReference type="InterPro" id="IPR015421">
    <property type="entry name" value="PyrdxlP-dep_Trfase_major"/>
</dbReference>
<accession>A0A4P7CXW4</accession>
<dbReference type="InterPro" id="IPR015422">
    <property type="entry name" value="PyrdxlP-dep_Trfase_small"/>
</dbReference>
<dbReference type="AlphaFoldDB" id="A0A4P7CXW4"/>
<keyword evidence="5" id="KW-1185">Reference proteome</keyword>
<dbReference type="Gene3D" id="3.90.1150.10">
    <property type="entry name" value="Aspartate Aminotransferase, domain 1"/>
    <property type="match status" value="1"/>
</dbReference>
<comment type="similarity">
    <text evidence="3">Belongs to the class-III pyridoxal-phosphate-dependent aminotransferase family.</text>
</comment>
<dbReference type="InterPro" id="IPR005814">
    <property type="entry name" value="Aminotrans_3"/>
</dbReference>
<evidence type="ECO:0000256" key="2">
    <source>
        <dbReference type="ARBA" id="ARBA00022898"/>
    </source>
</evidence>
<organism evidence="4 5">
    <name type="scientific">Paraburkholderia pallida</name>
    <dbReference type="NCBI Taxonomy" id="2547399"/>
    <lineage>
        <taxon>Bacteria</taxon>
        <taxon>Pseudomonadati</taxon>
        <taxon>Pseudomonadota</taxon>
        <taxon>Betaproteobacteria</taxon>
        <taxon>Burkholderiales</taxon>
        <taxon>Burkholderiaceae</taxon>
        <taxon>Paraburkholderia</taxon>
    </lineage>
</organism>
<dbReference type="GO" id="GO:0008483">
    <property type="term" value="F:transaminase activity"/>
    <property type="evidence" value="ECO:0007669"/>
    <property type="project" value="UniProtKB-KW"/>
</dbReference>
<dbReference type="SUPFAM" id="SSF53383">
    <property type="entry name" value="PLP-dependent transferases"/>
    <property type="match status" value="1"/>
</dbReference>
<sequence length="464" mass="50996">MSISIPDSVIDSSRLDALLEREQQRFAARHPRSAELYARGREVYLYGTPLHWMQLWPGAHPVYMRDAQGAHLRDVDGNEFVDLCLGDTGSMFGHSHPAIADAIARQAHRGVTAMLPSEDGVWVGEELSRRFGLPYWQLATSASDANRFALRLARLVTGRDKILVFNGNYHGSVDETQVEFDAQGRMRTRTNVTANGMDHERLVRLVEFNDIEALERELSHGDVACVITEPMMTNIGMVPVAPGYHAALREITRRYGTLLLIDETHTISTGPGGCTRAWGLEPDIFVLGKAIAGGIPSAVYGVTEAVAQRVWAAKPPAWAGGEKRNNHSGFGGTLVGNQLTIAGLRATLEHVMTDENYAHMIEMATRIARSVDADIAKHALPWHLTQVGARAEYMFMPQPPRNGSEAKAGRNGPLEAFIHLYLLNRGVLITPFHNMMLACPQLAPGDVDQHNRAFSECLAELVGG</sequence>
<reference evidence="4 5" key="1">
    <citation type="submission" date="2019-03" db="EMBL/GenBank/DDBJ databases">
        <title>Paraburkholderia sp. 7MH5, isolated from subtropical forest soil.</title>
        <authorList>
            <person name="Gao Z.-H."/>
            <person name="Qiu L.-H."/>
        </authorList>
    </citation>
    <scope>NUCLEOTIDE SEQUENCE [LARGE SCALE GENOMIC DNA]</scope>
    <source>
        <strain evidence="4 5">7MH5</strain>
    </source>
</reference>
<dbReference type="EMBL" id="CP038149">
    <property type="protein sequence ID" value="QBQ98863.1"/>
    <property type="molecule type" value="Genomic_DNA"/>
</dbReference>
<dbReference type="Pfam" id="PF00202">
    <property type="entry name" value="Aminotran_3"/>
    <property type="match status" value="1"/>
</dbReference>
<dbReference type="KEGG" id="ppai:E1956_16530"/>
<name>A0A4P7CXW4_9BURK</name>
<dbReference type="Gene3D" id="3.40.640.10">
    <property type="entry name" value="Type I PLP-dependent aspartate aminotransferase-like (Major domain)"/>
    <property type="match status" value="1"/>
</dbReference>
<dbReference type="Proteomes" id="UP000295727">
    <property type="component" value="Chromosome 2"/>
</dbReference>
<keyword evidence="4" id="KW-0808">Transferase</keyword>
<evidence type="ECO:0000313" key="4">
    <source>
        <dbReference type="EMBL" id="QBQ98863.1"/>
    </source>
</evidence>
<gene>
    <name evidence="4" type="ORF">E1956_16530</name>
</gene>
<evidence type="ECO:0000256" key="1">
    <source>
        <dbReference type="ARBA" id="ARBA00001933"/>
    </source>
</evidence>
<dbReference type="InterPro" id="IPR015424">
    <property type="entry name" value="PyrdxlP-dep_Trfase"/>
</dbReference>
<keyword evidence="2 3" id="KW-0663">Pyridoxal phosphate</keyword>